<dbReference type="SUPFAM" id="SSF53850">
    <property type="entry name" value="Periplasmic binding protein-like II"/>
    <property type="match status" value="1"/>
</dbReference>
<accession>A0A840S6F3</accession>
<comment type="caution">
    <text evidence="1">The sequence shown here is derived from an EMBL/GenBank/DDBJ whole genome shotgun (WGS) entry which is preliminary data.</text>
</comment>
<name>A0A840S6F3_9BURK</name>
<proteinExistence type="predicted"/>
<keyword evidence="2" id="KW-1185">Reference proteome</keyword>
<dbReference type="EMBL" id="JACHHO010000002">
    <property type="protein sequence ID" value="MBB5204576.1"/>
    <property type="molecule type" value="Genomic_DNA"/>
</dbReference>
<reference evidence="1 2" key="1">
    <citation type="submission" date="2020-08" db="EMBL/GenBank/DDBJ databases">
        <title>Genomic Encyclopedia of Type Strains, Phase IV (KMG-IV): sequencing the most valuable type-strain genomes for metagenomic binning, comparative biology and taxonomic classification.</title>
        <authorList>
            <person name="Goeker M."/>
        </authorList>
    </citation>
    <scope>NUCLEOTIDE SEQUENCE [LARGE SCALE GENOMIC DNA]</scope>
    <source>
        <strain evidence="1 2">DSM 23958</strain>
    </source>
</reference>
<gene>
    <name evidence="1" type="ORF">HNQ51_001890</name>
</gene>
<dbReference type="PANTHER" id="PTHR35936">
    <property type="entry name" value="MEMBRANE-BOUND LYTIC MUREIN TRANSGLYCOSYLASE F"/>
    <property type="match status" value="1"/>
</dbReference>
<dbReference type="AlphaFoldDB" id="A0A840S6F3"/>
<sequence length="224" mass="24921">MRLGYTSTWSMPWGEVQAGQVRAGIHKEIAEAVAQRLGQPLVFVLLPQRRPGEPDRPPAFDLGCGMDPSWFAEPQQFHWSEPLFDTSDQLLGHASQPEPATLAALRKGTRVGTVRSYHYPTLQVRLGKGELRREDALDQASVLAKLVRQRSDVAVASPQSIAWFMRQQPQAAQAVAPWRLKVQESAYHCAVPRSSPVDAQRVLEAVQALKRDGEIARILARYAP</sequence>
<evidence type="ECO:0000313" key="1">
    <source>
        <dbReference type="EMBL" id="MBB5204576.1"/>
    </source>
</evidence>
<protein>
    <submittedName>
        <fullName evidence="1">Polar amino acid transport system substrate-binding protein</fullName>
    </submittedName>
</protein>
<dbReference type="Proteomes" id="UP000554837">
    <property type="component" value="Unassembled WGS sequence"/>
</dbReference>
<dbReference type="PANTHER" id="PTHR35936:SF6">
    <property type="entry name" value="AMINO ACID ABC TRANSPORTER SUBSTRATE-BINDING PAAT FAMILY PROTEIN"/>
    <property type="match status" value="1"/>
</dbReference>
<evidence type="ECO:0000313" key="2">
    <source>
        <dbReference type="Proteomes" id="UP000554837"/>
    </source>
</evidence>
<dbReference type="RefSeq" id="WP_175423536.1">
    <property type="nucleotide sequence ID" value="NZ_CP040709.1"/>
</dbReference>
<dbReference type="Gene3D" id="3.40.190.10">
    <property type="entry name" value="Periplasmic binding protein-like II"/>
    <property type="match status" value="2"/>
</dbReference>
<organism evidence="1 2">
    <name type="scientific">Inhella inkyongensis</name>
    <dbReference type="NCBI Taxonomy" id="392593"/>
    <lineage>
        <taxon>Bacteria</taxon>
        <taxon>Pseudomonadati</taxon>
        <taxon>Pseudomonadota</taxon>
        <taxon>Betaproteobacteria</taxon>
        <taxon>Burkholderiales</taxon>
        <taxon>Sphaerotilaceae</taxon>
        <taxon>Inhella</taxon>
    </lineage>
</organism>